<comment type="caution">
    <text evidence="1">The sequence shown here is derived from an EMBL/GenBank/DDBJ whole genome shotgun (WGS) entry which is preliminary data.</text>
</comment>
<keyword evidence="2" id="KW-1185">Reference proteome</keyword>
<proteinExistence type="predicted"/>
<sequence length="64" mass="7468">MTDNVQQNAMRQPVVEVVEACGEWFVRVVEDDEEFTRKFVLESFALAYAEGQRRCLGLPDFVWI</sequence>
<dbReference type="RefSeq" id="WP_320315744.1">
    <property type="nucleotide sequence ID" value="NZ_JAVIIX010000002.1"/>
</dbReference>
<accession>A0ABU4XDS4</accession>
<reference evidence="1 2" key="1">
    <citation type="submission" date="2023-08" db="EMBL/GenBank/DDBJ databases">
        <title>Implementing the SeqCode for naming new Mesorhizobium species isolated from Vachellia karroo root nodules.</title>
        <authorList>
            <person name="Van Lill M."/>
        </authorList>
    </citation>
    <scope>NUCLEOTIDE SEQUENCE [LARGE SCALE GENOMIC DNA]</scope>
    <source>
        <strain evidence="1 2">VK23A</strain>
    </source>
</reference>
<gene>
    <name evidence="1" type="ORF">RFM27_12720</name>
</gene>
<organism evidence="1 2">
    <name type="scientific">Mesorhizobium dulcispinae</name>
    <dbReference type="NCBI Taxonomy" id="3072316"/>
    <lineage>
        <taxon>Bacteria</taxon>
        <taxon>Pseudomonadati</taxon>
        <taxon>Pseudomonadota</taxon>
        <taxon>Alphaproteobacteria</taxon>
        <taxon>Hyphomicrobiales</taxon>
        <taxon>Phyllobacteriaceae</taxon>
        <taxon>Mesorhizobium</taxon>
    </lineage>
</organism>
<evidence type="ECO:0000313" key="1">
    <source>
        <dbReference type="EMBL" id="MDX8472937.1"/>
    </source>
</evidence>
<name>A0ABU4XDS4_9HYPH</name>
<evidence type="ECO:0008006" key="3">
    <source>
        <dbReference type="Google" id="ProtNLM"/>
    </source>
</evidence>
<evidence type="ECO:0000313" key="2">
    <source>
        <dbReference type="Proteomes" id="UP001271780"/>
    </source>
</evidence>
<protein>
    <recommendedName>
        <fullName evidence="3">Transposase</fullName>
    </recommendedName>
</protein>
<dbReference type="EMBL" id="JAVIIZ010000006">
    <property type="protein sequence ID" value="MDX8472937.1"/>
    <property type="molecule type" value="Genomic_DNA"/>
</dbReference>
<dbReference type="Proteomes" id="UP001271780">
    <property type="component" value="Unassembled WGS sequence"/>
</dbReference>